<proteinExistence type="predicted"/>
<evidence type="ECO:0000313" key="2">
    <source>
        <dbReference type="Proteomes" id="UP001190700"/>
    </source>
</evidence>
<accession>A0AAE0GEU5</accession>
<sequence>MTLREWRQFLTNRDANSDDDVDVSGTSPTANEYRLLGEHADVASTLRAYRHELKVERPILMAILRAFRDADAKCDAKSDALLAVLGETHRKNSDLAIMFMEAIDHSHPVYLALLCMGGRGWK</sequence>
<name>A0AAE0GEU5_9CHLO</name>
<comment type="caution">
    <text evidence="1">The sequence shown here is derived from an EMBL/GenBank/DDBJ whole genome shotgun (WGS) entry which is preliminary data.</text>
</comment>
<organism evidence="1 2">
    <name type="scientific">Cymbomonas tetramitiformis</name>
    <dbReference type="NCBI Taxonomy" id="36881"/>
    <lineage>
        <taxon>Eukaryota</taxon>
        <taxon>Viridiplantae</taxon>
        <taxon>Chlorophyta</taxon>
        <taxon>Pyramimonadophyceae</taxon>
        <taxon>Pyramimonadales</taxon>
        <taxon>Pyramimonadaceae</taxon>
        <taxon>Cymbomonas</taxon>
    </lineage>
</organism>
<dbReference type="AlphaFoldDB" id="A0AAE0GEU5"/>
<keyword evidence="2" id="KW-1185">Reference proteome</keyword>
<dbReference type="EMBL" id="LGRX02006375">
    <property type="protein sequence ID" value="KAK3276804.1"/>
    <property type="molecule type" value="Genomic_DNA"/>
</dbReference>
<evidence type="ECO:0000313" key="1">
    <source>
        <dbReference type="EMBL" id="KAK3276804.1"/>
    </source>
</evidence>
<gene>
    <name evidence="1" type="ORF">CYMTET_15146</name>
</gene>
<dbReference type="Proteomes" id="UP001190700">
    <property type="component" value="Unassembled WGS sequence"/>
</dbReference>
<reference evidence="1 2" key="1">
    <citation type="journal article" date="2015" name="Genome Biol. Evol.">
        <title>Comparative Genomics of a Bacterivorous Green Alga Reveals Evolutionary Causalities and Consequences of Phago-Mixotrophic Mode of Nutrition.</title>
        <authorList>
            <person name="Burns J.A."/>
            <person name="Paasch A."/>
            <person name="Narechania A."/>
            <person name="Kim E."/>
        </authorList>
    </citation>
    <scope>NUCLEOTIDE SEQUENCE [LARGE SCALE GENOMIC DNA]</scope>
    <source>
        <strain evidence="1 2">PLY_AMNH</strain>
    </source>
</reference>
<protein>
    <submittedName>
        <fullName evidence="1">Uncharacterized protein</fullName>
    </submittedName>
</protein>